<reference evidence="8 9" key="1">
    <citation type="submission" date="2018-08" db="EMBL/GenBank/DDBJ databases">
        <title>Chitinophagaceae sp. K23C18032701, a novel bacterium isolated from forest soil.</title>
        <authorList>
            <person name="Wang C."/>
        </authorList>
    </citation>
    <scope>NUCLEOTIDE SEQUENCE [LARGE SCALE GENOMIC DNA]</scope>
    <source>
        <strain evidence="8 9">K23C18032701</strain>
    </source>
</reference>
<protein>
    <submittedName>
        <fullName evidence="8">Glycoside hydrolase family 32 protein</fullName>
    </submittedName>
</protein>
<feature type="signal peptide" evidence="5">
    <location>
        <begin position="1"/>
        <end position="18"/>
    </location>
</feature>
<comment type="similarity">
    <text evidence="1 4">Belongs to the glycosyl hydrolase 32 family.</text>
</comment>
<dbReference type="AlphaFoldDB" id="A0A3E1NFM9"/>
<gene>
    <name evidence="8" type="ORF">DXN05_17390</name>
</gene>
<evidence type="ECO:0000256" key="2">
    <source>
        <dbReference type="ARBA" id="ARBA00022801"/>
    </source>
</evidence>
<evidence type="ECO:0000256" key="5">
    <source>
        <dbReference type="SAM" id="SignalP"/>
    </source>
</evidence>
<dbReference type="Pfam" id="PF00251">
    <property type="entry name" value="Glyco_hydro_32N"/>
    <property type="match status" value="1"/>
</dbReference>
<dbReference type="CDD" id="cd18622">
    <property type="entry name" value="GH32_Inu-like"/>
    <property type="match status" value="1"/>
</dbReference>
<dbReference type="SUPFAM" id="SSF75005">
    <property type="entry name" value="Arabinanase/levansucrase/invertase"/>
    <property type="match status" value="1"/>
</dbReference>
<sequence>MKKLLLYCSAWFSCFTLAAQSDTQPTPQWRPVYHFTPAKNWTNDPNGLIYFNGEYHLYNQQNPFENKWGHMSWGHATSKDLLSFKHLPVAIPETIDRDTNWRFSGCVVYDKNNTSGFGKNGAPLVAIYTVAQPNKHLQTQWVAYSNDGGNNYTNYENNPVLNLNKEDFRDPNVRWNEQLKKWVMVVAMPAEHAVRFYSSPNLKDWTLLSEFGNNKEGFHERAWECPFLVQLPVDGNEHNKKWVLFVSSWGSHEGPFMQYFTGDFDGTRFINDNPGTAYLTVDEGNTFYAAIPFNNQPQGREILVGWMVPLKQPTYPWRGQFSIPRDLSLRTTGEGLRLVQQPSAVVTAALAKLPAAKKQVSNNLFINNGSVNLTKGNSFSSNALWIQATFTPGTAKTVGFRLTQNGDSATTVTYTTETGELSIVPVNGEEIHPLKATVKPQNGKLTLEILLDKSTLEVFANNGEKVFTTLVFPGQQAKGLSAFATGGAAKLDVKLFDLDK</sequence>
<dbReference type="GO" id="GO:0004575">
    <property type="term" value="F:sucrose alpha-glucosidase activity"/>
    <property type="evidence" value="ECO:0007669"/>
    <property type="project" value="TreeGrafter"/>
</dbReference>
<feature type="domain" description="Glycosyl hydrolase family 32 C-terminal" evidence="7">
    <location>
        <begin position="359"/>
        <end position="491"/>
    </location>
</feature>
<evidence type="ECO:0000256" key="1">
    <source>
        <dbReference type="ARBA" id="ARBA00009902"/>
    </source>
</evidence>
<evidence type="ECO:0000256" key="3">
    <source>
        <dbReference type="ARBA" id="ARBA00023295"/>
    </source>
</evidence>
<dbReference type="PANTHER" id="PTHR42800:SF3">
    <property type="entry name" value="GLYCOSYL HYDROLASE FAMILY 32 N-TERMINAL DOMAIN-CONTAINING PROTEIN"/>
    <property type="match status" value="1"/>
</dbReference>
<dbReference type="Gene3D" id="2.60.120.560">
    <property type="entry name" value="Exo-inulinase, domain 1"/>
    <property type="match status" value="1"/>
</dbReference>
<dbReference type="InterPro" id="IPR001362">
    <property type="entry name" value="Glyco_hydro_32"/>
</dbReference>
<keyword evidence="2 4" id="KW-0378">Hydrolase</keyword>
<dbReference type="Gene3D" id="2.115.10.20">
    <property type="entry name" value="Glycosyl hydrolase domain, family 43"/>
    <property type="match status" value="1"/>
</dbReference>
<dbReference type="InterPro" id="IPR023296">
    <property type="entry name" value="Glyco_hydro_beta-prop_sf"/>
</dbReference>
<dbReference type="PANTHER" id="PTHR42800">
    <property type="entry name" value="EXOINULINASE INUD (AFU_ORTHOLOGUE AFUA_5G00480)"/>
    <property type="match status" value="1"/>
</dbReference>
<dbReference type="SUPFAM" id="SSF49899">
    <property type="entry name" value="Concanavalin A-like lectins/glucanases"/>
    <property type="match status" value="1"/>
</dbReference>
<name>A0A3E1NFM9_9BACT</name>
<dbReference type="SMART" id="SM00640">
    <property type="entry name" value="Glyco_32"/>
    <property type="match status" value="1"/>
</dbReference>
<dbReference type="EMBL" id="QTJU01000007">
    <property type="protein sequence ID" value="RFM26769.1"/>
    <property type="molecule type" value="Genomic_DNA"/>
</dbReference>
<dbReference type="InterPro" id="IPR013320">
    <property type="entry name" value="ConA-like_dom_sf"/>
</dbReference>
<dbReference type="InterPro" id="IPR013189">
    <property type="entry name" value="Glyco_hydro_32_C"/>
</dbReference>
<evidence type="ECO:0000259" key="6">
    <source>
        <dbReference type="Pfam" id="PF00251"/>
    </source>
</evidence>
<evidence type="ECO:0000313" key="9">
    <source>
        <dbReference type="Proteomes" id="UP000261284"/>
    </source>
</evidence>
<proteinExistence type="inferred from homology"/>
<organism evidence="8 9">
    <name type="scientific">Deminuibacter soli</name>
    <dbReference type="NCBI Taxonomy" id="2291815"/>
    <lineage>
        <taxon>Bacteria</taxon>
        <taxon>Pseudomonadati</taxon>
        <taxon>Bacteroidota</taxon>
        <taxon>Chitinophagia</taxon>
        <taxon>Chitinophagales</taxon>
        <taxon>Chitinophagaceae</taxon>
        <taxon>Deminuibacter</taxon>
    </lineage>
</organism>
<keyword evidence="3 4" id="KW-0326">Glycosidase</keyword>
<dbReference type="InterPro" id="IPR013148">
    <property type="entry name" value="Glyco_hydro_32_N"/>
</dbReference>
<dbReference type="Pfam" id="PF08244">
    <property type="entry name" value="Glyco_hydro_32C"/>
    <property type="match status" value="1"/>
</dbReference>
<evidence type="ECO:0000256" key="4">
    <source>
        <dbReference type="RuleBase" id="RU362110"/>
    </source>
</evidence>
<evidence type="ECO:0000313" key="8">
    <source>
        <dbReference type="EMBL" id="RFM26769.1"/>
    </source>
</evidence>
<dbReference type="GO" id="GO:0005987">
    <property type="term" value="P:sucrose catabolic process"/>
    <property type="evidence" value="ECO:0007669"/>
    <property type="project" value="TreeGrafter"/>
</dbReference>
<keyword evidence="9" id="KW-1185">Reference proteome</keyword>
<dbReference type="OrthoDB" id="9759709at2"/>
<feature type="domain" description="Glycosyl hydrolase family 32 N-terminal" evidence="6">
    <location>
        <begin position="34"/>
        <end position="342"/>
    </location>
</feature>
<evidence type="ECO:0000259" key="7">
    <source>
        <dbReference type="Pfam" id="PF08244"/>
    </source>
</evidence>
<comment type="caution">
    <text evidence="8">The sequence shown here is derived from an EMBL/GenBank/DDBJ whole genome shotgun (WGS) entry which is preliminary data.</text>
</comment>
<feature type="chain" id="PRO_5017669083" evidence="5">
    <location>
        <begin position="19"/>
        <end position="500"/>
    </location>
</feature>
<keyword evidence="5" id="KW-0732">Signal</keyword>
<accession>A0A3E1NFM9</accession>
<dbReference type="RefSeq" id="WP_116848553.1">
    <property type="nucleotide sequence ID" value="NZ_QTJU01000007.1"/>
</dbReference>
<dbReference type="Proteomes" id="UP000261284">
    <property type="component" value="Unassembled WGS sequence"/>
</dbReference>
<dbReference type="GO" id="GO:0005737">
    <property type="term" value="C:cytoplasm"/>
    <property type="evidence" value="ECO:0007669"/>
    <property type="project" value="TreeGrafter"/>
</dbReference>